<proteinExistence type="predicted"/>
<sequence>MTADDSDDPRAPPDGGESLELDVPEMDCPSCAGKVESSVRELDAVDGVDPQITTGTVTVNYDPEKTSPEDVADRIEQAGYAVESGVGETTETFTAPEMDCASCAGKVENAVGAVDGVTAYQTQPTTGKITVTFNREQTTAEAITRAVENAGYEVTESTADGD</sequence>
<evidence type="ECO:0000259" key="3">
    <source>
        <dbReference type="PROSITE" id="PS50846"/>
    </source>
</evidence>
<dbReference type="PANTHER" id="PTHR46594:SF4">
    <property type="entry name" value="P-TYPE CATION-TRANSPORTING ATPASE"/>
    <property type="match status" value="1"/>
</dbReference>
<feature type="non-terminal residue" evidence="4">
    <location>
        <position position="162"/>
    </location>
</feature>
<dbReference type="Gene3D" id="3.30.70.100">
    <property type="match status" value="2"/>
</dbReference>
<comment type="caution">
    <text evidence="4">The sequence shown here is derived from an EMBL/GenBank/DDBJ whole genome shotgun (WGS) entry which is preliminary data.</text>
</comment>
<dbReference type="Proteomes" id="UP001597111">
    <property type="component" value="Unassembled WGS sequence"/>
</dbReference>
<organism evidence="4 5">
    <name type="scientific">Halolamina salina</name>
    <dbReference type="NCBI Taxonomy" id="1220023"/>
    <lineage>
        <taxon>Archaea</taxon>
        <taxon>Methanobacteriati</taxon>
        <taxon>Methanobacteriota</taxon>
        <taxon>Stenosarchaea group</taxon>
        <taxon>Halobacteria</taxon>
        <taxon>Halobacteriales</taxon>
        <taxon>Haloferacaceae</taxon>
    </lineage>
</organism>
<evidence type="ECO:0000256" key="2">
    <source>
        <dbReference type="SAM" id="MobiDB-lite"/>
    </source>
</evidence>
<evidence type="ECO:0000313" key="4">
    <source>
        <dbReference type="EMBL" id="MFD1524718.1"/>
    </source>
</evidence>
<keyword evidence="5" id="KW-1185">Reference proteome</keyword>
<dbReference type="AlphaFoldDB" id="A0ABD6B238"/>
<dbReference type="PROSITE" id="PS50846">
    <property type="entry name" value="HMA_2"/>
    <property type="match status" value="2"/>
</dbReference>
<feature type="domain" description="HMA" evidence="3">
    <location>
        <begin position="89"/>
        <end position="155"/>
    </location>
</feature>
<dbReference type="CDD" id="cd00371">
    <property type="entry name" value="HMA"/>
    <property type="match status" value="2"/>
</dbReference>
<feature type="domain" description="HMA" evidence="3">
    <location>
        <begin position="17"/>
        <end position="83"/>
    </location>
</feature>
<keyword evidence="1" id="KW-0479">Metal-binding</keyword>
<dbReference type="InterPro" id="IPR006122">
    <property type="entry name" value="HMA_Cu_ion-bd"/>
</dbReference>
<reference evidence="4 5" key="1">
    <citation type="journal article" date="2019" name="Int. J. Syst. Evol. Microbiol.">
        <title>The Global Catalogue of Microorganisms (GCM) 10K type strain sequencing project: providing services to taxonomists for standard genome sequencing and annotation.</title>
        <authorList>
            <consortium name="The Broad Institute Genomics Platform"/>
            <consortium name="The Broad Institute Genome Sequencing Center for Infectious Disease"/>
            <person name="Wu L."/>
            <person name="Ma J."/>
        </authorList>
    </citation>
    <scope>NUCLEOTIDE SEQUENCE [LARGE SCALE GENOMIC DNA]</scope>
    <source>
        <strain evidence="4 5">CGMCC 1.12285</strain>
    </source>
</reference>
<dbReference type="GO" id="GO:0046872">
    <property type="term" value="F:metal ion binding"/>
    <property type="evidence" value="ECO:0007669"/>
    <property type="project" value="UniProtKB-KW"/>
</dbReference>
<dbReference type="InterPro" id="IPR036163">
    <property type="entry name" value="HMA_dom_sf"/>
</dbReference>
<dbReference type="RefSeq" id="WP_379817669.1">
    <property type="nucleotide sequence ID" value="NZ_JBHUDH010000002.1"/>
</dbReference>
<evidence type="ECO:0000256" key="1">
    <source>
        <dbReference type="ARBA" id="ARBA00022723"/>
    </source>
</evidence>
<dbReference type="NCBIfam" id="TIGR00003">
    <property type="entry name" value="copper ion binding protein"/>
    <property type="match status" value="2"/>
</dbReference>
<dbReference type="SUPFAM" id="SSF55008">
    <property type="entry name" value="HMA, heavy metal-associated domain"/>
    <property type="match status" value="2"/>
</dbReference>
<dbReference type="EMBL" id="JBHUDH010000002">
    <property type="protein sequence ID" value="MFD1524718.1"/>
    <property type="molecule type" value="Genomic_DNA"/>
</dbReference>
<feature type="region of interest" description="Disordered" evidence="2">
    <location>
        <begin position="1"/>
        <end position="24"/>
    </location>
</feature>
<accession>A0ABD6B238</accession>
<name>A0ABD6B238_9EURY</name>
<dbReference type="PANTHER" id="PTHR46594">
    <property type="entry name" value="P-TYPE CATION-TRANSPORTING ATPASE"/>
    <property type="match status" value="1"/>
</dbReference>
<dbReference type="InterPro" id="IPR006121">
    <property type="entry name" value="HMA_dom"/>
</dbReference>
<protein>
    <submittedName>
        <fullName evidence="4">Heavy-metal-associated domain-containing protein</fullName>
    </submittedName>
</protein>
<evidence type="ECO:0000313" key="5">
    <source>
        <dbReference type="Proteomes" id="UP001597111"/>
    </source>
</evidence>
<dbReference type="Pfam" id="PF00403">
    <property type="entry name" value="HMA"/>
    <property type="match status" value="2"/>
</dbReference>
<gene>
    <name evidence="4" type="ORF">ACFR9S_00180</name>
</gene>